<dbReference type="EMBL" id="ML143603">
    <property type="protein sequence ID" value="TBU21479.1"/>
    <property type="molecule type" value="Genomic_DNA"/>
</dbReference>
<evidence type="ECO:0000313" key="2">
    <source>
        <dbReference type="EMBL" id="TBU21479.1"/>
    </source>
</evidence>
<sequence>MSGIIPTASRTAFKRTVARTTASRTSLRYTSTMHDNDPEVLEREKQRNLSKQQHKTSTPIPNAPGWNEHLASASEASIKADRHSSSPHELQDQTVAYIKSRHHGEPQAQDAVPNEPGVSTQTMKSNGAGSTEAPYPRDEVDGPLKKAHGTVVETVEHKEDKITRQVI</sequence>
<gene>
    <name evidence="2" type="ORF">BD311DRAFT_706953</name>
</gene>
<organism evidence="2">
    <name type="scientific">Dichomitus squalens</name>
    <dbReference type="NCBI Taxonomy" id="114155"/>
    <lineage>
        <taxon>Eukaryota</taxon>
        <taxon>Fungi</taxon>
        <taxon>Dikarya</taxon>
        <taxon>Basidiomycota</taxon>
        <taxon>Agaricomycotina</taxon>
        <taxon>Agaricomycetes</taxon>
        <taxon>Polyporales</taxon>
        <taxon>Polyporaceae</taxon>
        <taxon>Dichomitus</taxon>
    </lineage>
</organism>
<feature type="compositionally biased region" description="Polar residues" evidence="1">
    <location>
        <begin position="49"/>
        <end position="60"/>
    </location>
</feature>
<dbReference type="OrthoDB" id="529205at2759"/>
<feature type="compositionally biased region" description="Basic and acidic residues" evidence="1">
    <location>
        <begin position="78"/>
        <end position="91"/>
    </location>
</feature>
<feature type="compositionally biased region" description="Polar residues" evidence="1">
    <location>
        <begin position="117"/>
        <end position="129"/>
    </location>
</feature>
<proteinExistence type="predicted"/>
<reference evidence="2" key="1">
    <citation type="submission" date="2019-01" db="EMBL/GenBank/DDBJ databases">
        <title>Draft genome sequences of three monokaryotic isolates of the white-rot basidiomycete fungus Dichomitus squalens.</title>
        <authorList>
            <consortium name="DOE Joint Genome Institute"/>
            <person name="Lopez S.C."/>
            <person name="Andreopoulos B."/>
            <person name="Pangilinan J."/>
            <person name="Lipzen A."/>
            <person name="Riley R."/>
            <person name="Ahrendt S."/>
            <person name="Ng V."/>
            <person name="Barry K."/>
            <person name="Daum C."/>
            <person name="Grigoriev I.V."/>
            <person name="Hilden K.S."/>
            <person name="Makela M.R."/>
            <person name="de Vries R.P."/>
        </authorList>
    </citation>
    <scope>NUCLEOTIDE SEQUENCE [LARGE SCALE GENOMIC DNA]</scope>
    <source>
        <strain evidence="2">OM18370.1</strain>
    </source>
</reference>
<dbReference type="Proteomes" id="UP000292957">
    <property type="component" value="Unassembled WGS sequence"/>
</dbReference>
<evidence type="ECO:0000256" key="1">
    <source>
        <dbReference type="SAM" id="MobiDB-lite"/>
    </source>
</evidence>
<name>A0A4Q9M3X4_9APHY</name>
<dbReference type="AlphaFoldDB" id="A0A4Q9M3X4"/>
<feature type="compositionally biased region" description="Basic and acidic residues" evidence="1">
    <location>
        <begin position="135"/>
        <end position="144"/>
    </location>
</feature>
<accession>A0A4Q9M3X4</accession>
<protein>
    <submittedName>
        <fullName evidence="2">Uncharacterized protein</fullName>
    </submittedName>
</protein>
<feature type="region of interest" description="Disordered" evidence="1">
    <location>
        <begin position="30"/>
        <end position="144"/>
    </location>
</feature>
<feature type="compositionally biased region" description="Basic and acidic residues" evidence="1">
    <location>
        <begin position="34"/>
        <end position="47"/>
    </location>
</feature>